<dbReference type="FunFam" id="3.40.1190.20:FF:000034">
    <property type="entry name" value="Putative hydroxymethylpyrimidine/ phosphomethylpyrimidine kinase 2"/>
    <property type="match status" value="1"/>
</dbReference>
<dbReference type="Proteomes" id="UP000275078">
    <property type="component" value="Unassembled WGS sequence"/>
</dbReference>
<evidence type="ECO:0000259" key="2">
    <source>
        <dbReference type="Pfam" id="PF03070"/>
    </source>
</evidence>
<accession>A0A3N4HWN0</accession>
<dbReference type="OrthoDB" id="10028886at2759"/>
<proteinExistence type="predicted"/>
<dbReference type="InterPro" id="IPR016084">
    <property type="entry name" value="Haem_Oase-like_multi-hlx"/>
</dbReference>
<dbReference type="InterPro" id="IPR029056">
    <property type="entry name" value="Ribokinase-like"/>
</dbReference>
<dbReference type="AlphaFoldDB" id="A0A3N4HWN0"/>
<dbReference type="Pfam" id="PF08543">
    <property type="entry name" value="Phos_pyr_kin"/>
    <property type="match status" value="1"/>
</dbReference>
<evidence type="ECO:0000259" key="3">
    <source>
        <dbReference type="Pfam" id="PF08543"/>
    </source>
</evidence>
<organism evidence="4 5">
    <name type="scientific">Ascobolus immersus RN42</name>
    <dbReference type="NCBI Taxonomy" id="1160509"/>
    <lineage>
        <taxon>Eukaryota</taxon>
        <taxon>Fungi</taxon>
        <taxon>Dikarya</taxon>
        <taxon>Ascomycota</taxon>
        <taxon>Pezizomycotina</taxon>
        <taxon>Pezizomycetes</taxon>
        <taxon>Pezizales</taxon>
        <taxon>Ascobolaceae</taxon>
        <taxon>Ascobolus</taxon>
    </lineage>
</organism>
<feature type="domain" description="Thiaminase-2/PQQC" evidence="2">
    <location>
        <begin position="329"/>
        <end position="553"/>
    </location>
</feature>
<dbReference type="PANTHER" id="PTHR20858:SF17">
    <property type="entry name" value="HYDROXYMETHYLPYRIMIDINE_PHOSPHOMETHYLPYRIMIDINE KINASE THI20-RELATED"/>
    <property type="match status" value="1"/>
</dbReference>
<evidence type="ECO:0000313" key="5">
    <source>
        <dbReference type="Proteomes" id="UP000275078"/>
    </source>
</evidence>
<dbReference type="NCBIfam" id="TIGR00097">
    <property type="entry name" value="HMP-P_kinase"/>
    <property type="match status" value="1"/>
</dbReference>
<keyword evidence="5" id="KW-1185">Reference proteome</keyword>
<dbReference type="EMBL" id="ML119716">
    <property type="protein sequence ID" value="RPA78069.1"/>
    <property type="molecule type" value="Genomic_DNA"/>
</dbReference>
<protein>
    <recommendedName>
        <fullName evidence="6">Phosphomethylpyrimidine kinase</fullName>
    </recommendedName>
</protein>
<feature type="domain" description="Pyridoxamine kinase/Phosphomethylpyrimidine kinase" evidence="3">
    <location>
        <begin position="31"/>
        <end position="302"/>
    </location>
</feature>
<dbReference type="GO" id="GO:0005829">
    <property type="term" value="C:cytosol"/>
    <property type="evidence" value="ECO:0007669"/>
    <property type="project" value="TreeGrafter"/>
</dbReference>
<dbReference type="CDD" id="cd19367">
    <property type="entry name" value="TenA_C_ScTHI20-like"/>
    <property type="match status" value="1"/>
</dbReference>
<reference evidence="4 5" key="1">
    <citation type="journal article" date="2018" name="Nat. Ecol. Evol.">
        <title>Pezizomycetes genomes reveal the molecular basis of ectomycorrhizal truffle lifestyle.</title>
        <authorList>
            <person name="Murat C."/>
            <person name="Payen T."/>
            <person name="Noel B."/>
            <person name="Kuo A."/>
            <person name="Morin E."/>
            <person name="Chen J."/>
            <person name="Kohler A."/>
            <person name="Krizsan K."/>
            <person name="Balestrini R."/>
            <person name="Da Silva C."/>
            <person name="Montanini B."/>
            <person name="Hainaut M."/>
            <person name="Levati E."/>
            <person name="Barry K.W."/>
            <person name="Belfiori B."/>
            <person name="Cichocki N."/>
            <person name="Clum A."/>
            <person name="Dockter R.B."/>
            <person name="Fauchery L."/>
            <person name="Guy J."/>
            <person name="Iotti M."/>
            <person name="Le Tacon F."/>
            <person name="Lindquist E.A."/>
            <person name="Lipzen A."/>
            <person name="Malagnac F."/>
            <person name="Mello A."/>
            <person name="Molinier V."/>
            <person name="Miyauchi S."/>
            <person name="Poulain J."/>
            <person name="Riccioni C."/>
            <person name="Rubini A."/>
            <person name="Sitrit Y."/>
            <person name="Splivallo R."/>
            <person name="Traeger S."/>
            <person name="Wang M."/>
            <person name="Zifcakova L."/>
            <person name="Wipf D."/>
            <person name="Zambonelli A."/>
            <person name="Paolocci F."/>
            <person name="Nowrousian M."/>
            <person name="Ottonello S."/>
            <person name="Baldrian P."/>
            <person name="Spatafora J.W."/>
            <person name="Henrissat B."/>
            <person name="Nagy L.G."/>
            <person name="Aury J.M."/>
            <person name="Wincker P."/>
            <person name="Grigoriev I.V."/>
            <person name="Bonfante P."/>
            <person name="Martin F.M."/>
        </authorList>
    </citation>
    <scope>NUCLEOTIDE SEQUENCE [LARGE SCALE GENOMIC DNA]</scope>
    <source>
        <strain evidence="4 5">RN42</strain>
    </source>
</reference>
<dbReference type="GO" id="GO:0008902">
    <property type="term" value="F:hydroxymethylpyrimidine kinase activity"/>
    <property type="evidence" value="ECO:0007669"/>
    <property type="project" value="TreeGrafter"/>
</dbReference>
<feature type="compositionally biased region" description="Polar residues" evidence="1">
    <location>
        <begin position="1"/>
        <end position="17"/>
    </location>
</feature>
<dbReference type="Pfam" id="PF03070">
    <property type="entry name" value="TENA_THI-4"/>
    <property type="match status" value="1"/>
</dbReference>
<dbReference type="InterPro" id="IPR004399">
    <property type="entry name" value="HMP/HMP-P_kinase_dom"/>
</dbReference>
<name>A0A3N4HWN0_ASCIM</name>
<dbReference type="InterPro" id="IPR004305">
    <property type="entry name" value="Thiaminase-2/PQQC"/>
</dbReference>
<dbReference type="CDD" id="cd01169">
    <property type="entry name" value="HMPP_kinase"/>
    <property type="match status" value="1"/>
</dbReference>
<dbReference type="GO" id="GO:0009228">
    <property type="term" value="P:thiamine biosynthetic process"/>
    <property type="evidence" value="ECO:0007669"/>
    <property type="project" value="InterPro"/>
</dbReference>
<dbReference type="SUPFAM" id="SSF53613">
    <property type="entry name" value="Ribokinase-like"/>
    <property type="match status" value="1"/>
</dbReference>
<dbReference type="Gene3D" id="1.20.910.10">
    <property type="entry name" value="Heme oxygenase-like"/>
    <property type="match status" value="1"/>
</dbReference>
<evidence type="ECO:0000256" key="1">
    <source>
        <dbReference type="SAM" id="MobiDB-lite"/>
    </source>
</evidence>
<evidence type="ECO:0008006" key="6">
    <source>
        <dbReference type="Google" id="ProtNLM"/>
    </source>
</evidence>
<dbReference type="PANTHER" id="PTHR20858">
    <property type="entry name" value="PHOSPHOMETHYLPYRIMIDINE KINASE"/>
    <property type="match status" value="1"/>
</dbReference>
<dbReference type="STRING" id="1160509.A0A3N4HWN0"/>
<dbReference type="InterPro" id="IPR013749">
    <property type="entry name" value="PM/HMP-P_kinase-1"/>
</dbReference>
<feature type="region of interest" description="Disordered" evidence="1">
    <location>
        <begin position="1"/>
        <end position="33"/>
    </location>
</feature>
<dbReference type="Gene3D" id="3.40.1190.20">
    <property type="match status" value="1"/>
</dbReference>
<dbReference type="GO" id="GO:0008972">
    <property type="term" value="F:phosphomethylpyrimidine kinase activity"/>
    <property type="evidence" value="ECO:0007669"/>
    <property type="project" value="InterPro"/>
</dbReference>
<evidence type="ECO:0000313" key="4">
    <source>
        <dbReference type="EMBL" id="RPA78069.1"/>
    </source>
</evidence>
<gene>
    <name evidence="4" type="ORF">BJ508DRAFT_416700</name>
</gene>
<dbReference type="SUPFAM" id="SSF48613">
    <property type="entry name" value="Heme oxygenase-like"/>
    <property type="match status" value="1"/>
</dbReference>
<sequence length="558" mass="60626">MATTAPPEQQLTTSASPRSHPPRVLTIAGSDSSGGAGIEADLKVLTVHKVYGSTAITALTAQNTHGVSAVHVVPVEHVERCIDAVVEDVGVDVVKTGMLPNAKIIELVARKIQQHGITMTVIDPVMISTSGHDLIPASAIDTLINTLLPQTYLLTPNVPEALRLLGTPDTDSQPHTLEGLEQLAKSVQGLGPRWVLLKGGHAPLTKGLTTAQTEEEREVVVDILTNGKEVHLFRTPYVKTSNTHGTGCSLASAIAANLALISPSTSTSPPSLPEVVEKATKYIYTSLMSSLANPSTRIGTGNSPIDHTHGLYTLPYHPSGFVDYCLALPAVEKLWPKYIYHPFVRGIASGSLPIESFRHYLIQDYLFLVQSLRAVKMAGFKSRTLSEIKAFDVMAKGYYDELELHTAYCRDYFGLTLQDLEGAKETMATTAYTRFVLDLAAGSTPFVMQCAMMPCIYGYGRCVAWIKQHAGGVFKIPSPEGSTSVEVEVYERGNPYWAWVEKYSAPEYDTAVRECREELERMAVGVGRAEMEQGVAAFERAVEMEVGFWEEGLRGGAM</sequence>